<organism evidence="1 2">
    <name type="scientific">Symbiodinium microadriaticum</name>
    <name type="common">Dinoflagellate</name>
    <name type="synonym">Zooxanthella microadriatica</name>
    <dbReference type="NCBI Taxonomy" id="2951"/>
    <lineage>
        <taxon>Eukaryota</taxon>
        <taxon>Sar</taxon>
        <taxon>Alveolata</taxon>
        <taxon>Dinophyceae</taxon>
        <taxon>Suessiales</taxon>
        <taxon>Symbiodiniaceae</taxon>
        <taxon>Symbiodinium</taxon>
    </lineage>
</organism>
<comment type="caution">
    <text evidence="1">The sequence shown here is derived from an EMBL/GenBank/DDBJ whole genome shotgun (WGS) entry which is preliminary data.</text>
</comment>
<dbReference type="Proteomes" id="UP000186817">
    <property type="component" value="Unassembled WGS sequence"/>
</dbReference>
<gene>
    <name evidence="1" type="ORF">AK812_SmicGene16783</name>
</gene>
<accession>A0A1Q9DZI2</accession>
<evidence type="ECO:0008006" key="3">
    <source>
        <dbReference type="Google" id="ProtNLM"/>
    </source>
</evidence>
<dbReference type="AlphaFoldDB" id="A0A1Q9DZI2"/>
<dbReference type="EMBL" id="LSRX01000323">
    <property type="protein sequence ID" value="OLQ00585.1"/>
    <property type="molecule type" value="Genomic_DNA"/>
</dbReference>
<name>A0A1Q9DZI2_SYMMI</name>
<reference evidence="1 2" key="1">
    <citation type="submission" date="2016-02" db="EMBL/GenBank/DDBJ databases">
        <title>Genome analysis of coral dinoflagellate symbionts highlights evolutionary adaptations to a symbiotic lifestyle.</title>
        <authorList>
            <person name="Aranda M."/>
            <person name="Li Y."/>
            <person name="Liew Y.J."/>
            <person name="Baumgarten S."/>
            <person name="Simakov O."/>
            <person name="Wilson M."/>
            <person name="Piel J."/>
            <person name="Ashoor H."/>
            <person name="Bougouffa S."/>
            <person name="Bajic V.B."/>
            <person name="Ryu T."/>
            <person name="Ravasi T."/>
            <person name="Bayer T."/>
            <person name="Micklem G."/>
            <person name="Kim H."/>
            <person name="Bhak J."/>
            <person name="Lajeunesse T.C."/>
            <person name="Voolstra C.R."/>
        </authorList>
    </citation>
    <scope>NUCLEOTIDE SEQUENCE [LARGE SCALE GENOMIC DNA]</scope>
    <source>
        <strain evidence="1 2">CCMP2467</strain>
    </source>
</reference>
<protein>
    <recommendedName>
        <fullName evidence="3">Reverse transcriptase domain-containing protein</fullName>
    </recommendedName>
</protein>
<keyword evidence="2" id="KW-1185">Reference proteome</keyword>
<evidence type="ECO:0000313" key="1">
    <source>
        <dbReference type="EMBL" id="OLQ00585.1"/>
    </source>
</evidence>
<evidence type="ECO:0000313" key="2">
    <source>
        <dbReference type="Proteomes" id="UP000186817"/>
    </source>
</evidence>
<sequence length="465" mass="49878">MRASSSTVANPYLERSWKGVPTRVATAWNPSGQGIGFIHALARILRKVAGSNPQQWPPIVTAQGSSAASAIVRGIATLTRATARSSWPGEQCSIVKSLATQLADLVPLSTSRQAARAHIAVRSALRAGDIETQPCVVCKVRLKAPNQVQCSLRRRGGIVEEIRQDLGQRIFAYFDDVTILASPQRALHLLRLCKMNAGSTPLPPADSRRGIQSDGRVWFRDQAPLLQDTGNLRAGTPIRDLLEATDVLVASGFRVALRGWKRLASRLLDDFALGEPRRSVGAAELALLDSKSGAFATRVLTVRPTVPELAVGSAPFRMLLHRRLRLPLPLAPARNRCQRTLDVLGDHVAAYPRSGTLRQRGGPLERVAARVCREAAAVATNVLVRDLNLQAEVIANGLPLWGGSQLAVDTTQLGHSATAVGPPPAQPLQMPAEARSAPTLSSGGRRGAAWLFSAWRLADAGVLKL</sequence>
<proteinExistence type="predicted"/>